<dbReference type="PROSITE" id="PS51257">
    <property type="entry name" value="PROKAR_LIPOPROTEIN"/>
    <property type="match status" value="1"/>
</dbReference>
<keyword evidence="2" id="KW-1185">Reference proteome</keyword>
<dbReference type="Proteomes" id="UP000326384">
    <property type="component" value="Unassembled WGS sequence"/>
</dbReference>
<comment type="caution">
    <text evidence="1">The sequence shown here is derived from an EMBL/GenBank/DDBJ whole genome shotgun (WGS) entry which is preliminary data.</text>
</comment>
<dbReference type="RefSeq" id="WP_152289577.1">
    <property type="nucleotide sequence ID" value="NZ_VTPV01000004.1"/>
</dbReference>
<evidence type="ECO:0000313" key="1">
    <source>
        <dbReference type="EMBL" id="KAB1231004.1"/>
    </source>
</evidence>
<evidence type="ECO:0000313" key="2">
    <source>
        <dbReference type="Proteomes" id="UP000326384"/>
    </source>
</evidence>
<dbReference type="Gene3D" id="1.10.760.10">
    <property type="entry name" value="Cytochrome c-like domain"/>
    <property type="match status" value="1"/>
</dbReference>
<reference evidence="1 2" key="1">
    <citation type="journal article" date="2019" name="Stand. Genomic Sci.">
        <title>Draft Whole-Genome Sequence of a Novel Chryseobacterium viscerum Strain Isolated from Fresh Water at Dripping Springs, New Mexico.</title>
        <authorList>
            <person name="Kyndt J.A."/>
            <person name="Moore T.C."/>
        </authorList>
    </citation>
    <scope>NUCLEOTIDE SEQUENCE [LARGE SCALE GENOMIC DNA]</scope>
    <source>
        <strain evidence="1 2">DPS</strain>
    </source>
</reference>
<evidence type="ECO:0008006" key="3">
    <source>
        <dbReference type="Google" id="ProtNLM"/>
    </source>
</evidence>
<protein>
    <recommendedName>
        <fullName evidence="3">Cytochrome c domain-containing protein</fullName>
    </recommendedName>
</protein>
<dbReference type="InterPro" id="IPR036909">
    <property type="entry name" value="Cyt_c-like_dom_sf"/>
</dbReference>
<organism evidence="1 2">
    <name type="scientific">Chryseobacterium viscerum</name>
    <dbReference type="NCBI Taxonomy" id="1037377"/>
    <lineage>
        <taxon>Bacteria</taxon>
        <taxon>Pseudomonadati</taxon>
        <taxon>Bacteroidota</taxon>
        <taxon>Flavobacteriia</taxon>
        <taxon>Flavobacteriales</taxon>
        <taxon>Weeksellaceae</taxon>
        <taxon>Chryseobacterium group</taxon>
        <taxon>Chryseobacterium</taxon>
    </lineage>
</organism>
<gene>
    <name evidence="1" type="ORF">F8D52_08000</name>
</gene>
<accession>A0A5N4BRD2</accession>
<sequence>MYKSIAFILSFFFMFSCKPDNVKAKEFKIGKVSFNYPSDWQLIEPKMIDSYSAYLTNNEDTIFINYGRYNHKIYKNKLSENLREQIEINGREAVIEIPNSKQGFYNIYVPKLDSLDGVIISSSPLKDREKVATILSSFKIDNIGNSNILDKKNFSNKNKETGLTNYEYNCLSCHSENERVIGRSLDKAFINSKSREWLTNYLYSDKKNYYTDIKCFQFDKKDSILVNQMVNYLKHK</sequence>
<dbReference type="EMBL" id="VTPV01000004">
    <property type="protein sequence ID" value="KAB1231004.1"/>
    <property type="molecule type" value="Genomic_DNA"/>
</dbReference>
<proteinExistence type="predicted"/>
<name>A0A5N4BRD2_9FLAO</name>